<evidence type="ECO:0000313" key="1">
    <source>
        <dbReference type="EMBL" id="KKL16557.1"/>
    </source>
</evidence>
<dbReference type="EMBL" id="LAZR01039616">
    <property type="protein sequence ID" value="KKL16557.1"/>
    <property type="molecule type" value="Genomic_DNA"/>
</dbReference>
<comment type="caution">
    <text evidence="1">The sequence shown here is derived from an EMBL/GenBank/DDBJ whole genome shotgun (WGS) entry which is preliminary data.</text>
</comment>
<dbReference type="InterPro" id="IPR035901">
    <property type="entry name" value="GIY-YIG_endonuc_sf"/>
</dbReference>
<accession>A0A0F9BRQ7</accession>
<organism evidence="1">
    <name type="scientific">marine sediment metagenome</name>
    <dbReference type="NCBI Taxonomy" id="412755"/>
    <lineage>
        <taxon>unclassified sequences</taxon>
        <taxon>metagenomes</taxon>
        <taxon>ecological metagenomes</taxon>
    </lineage>
</organism>
<reference evidence="1" key="1">
    <citation type="journal article" date="2015" name="Nature">
        <title>Complex archaea that bridge the gap between prokaryotes and eukaryotes.</title>
        <authorList>
            <person name="Spang A."/>
            <person name="Saw J.H."/>
            <person name="Jorgensen S.L."/>
            <person name="Zaremba-Niedzwiedzka K."/>
            <person name="Martijn J."/>
            <person name="Lind A.E."/>
            <person name="van Eijk R."/>
            <person name="Schleper C."/>
            <person name="Guy L."/>
            <person name="Ettema T.J."/>
        </authorList>
    </citation>
    <scope>NUCLEOTIDE SEQUENCE</scope>
</reference>
<protein>
    <recommendedName>
        <fullName evidence="2">GIY-YIG domain-containing protein</fullName>
    </recommendedName>
</protein>
<name>A0A0F9BRQ7_9ZZZZ</name>
<feature type="non-terminal residue" evidence="1">
    <location>
        <position position="23"/>
    </location>
</feature>
<evidence type="ECO:0008006" key="2">
    <source>
        <dbReference type="Google" id="ProtNLM"/>
    </source>
</evidence>
<sequence>MHFIYKVENKVNGKLYIGQTICP</sequence>
<dbReference type="AlphaFoldDB" id="A0A0F9BRQ7"/>
<gene>
    <name evidence="1" type="ORF">LCGC14_2494380</name>
</gene>
<proteinExistence type="predicted"/>
<dbReference type="SUPFAM" id="SSF82771">
    <property type="entry name" value="GIY-YIG endonuclease"/>
    <property type="match status" value="1"/>
</dbReference>